<gene>
    <name evidence="1" type="ORF">CAPTEDRAFT_208007</name>
</gene>
<keyword evidence="3" id="KW-1185">Reference proteome</keyword>
<accession>R7UME5</accession>
<reference evidence="3" key="1">
    <citation type="submission" date="2012-12" db="EMBL/GenBank/DDBJ databases">
        <authorList>
            <person name="Hellsten U."/>
            <person name="Grimwood J."/>
            <person name="Chapman J.A."/>
            <person name="Shapiro H."/>
            <person name="Aerts A."/>
            <person name="Otillar R.P."/>
            <person name="Terry A.Y."/>
            <person name="Boore J.L."/>
            <person name="Simakov O."/>
            <person name="Marletaz F."/>
            <person name="Cho S.-J."/>
            <person name="Edsinger-Gonzales E."/>
            <person name="Havlak P."/>
            <person name="Kuo D.-H."/>
            <person name="Larsson T."/>
            <person name="Lv J."/>
            <person name="Arendt D."/>
            <person name="Savage R."/>
            <person name="Osoegawa K."/>
            <person name="de Jong P."/>
            <person name="Lindberg D.R."/>
            <person name="Seaver E.C."/>
            <person name="Weisblat D.A."/>
            <person name="Putnam N.H."/>
            <person name="Grigoriev I.V."/>
            <person name="Rokhsar D.S."/>
        </authorList>
    </citation>
    <scope>NUCLEOTIDE SEQUENCE</scope>
    <source>
        <strain evidence="3">I ESC-2004</strain>
    </source>
</reference>
<evidence type="ECO:0008006" key="4">
    <source>
        <dbReference type="Google" id="ProtNLM"/>
    </source>
</evidence>
<proteinExistence type="predicted"/>
<sequence length="174" mass="19612">MTFADNKTAKRAAKLIKEFVKLQPDPENFFYYKMEKGSLVTGVDETTNVVLVVNRTRSFGFYSQVAYPAAFLASYYRSTGEEVYLEMAKDLLYFLDSCHERVYAMQASTQKLAVASALVGAITDNADFIGMAERASSFLLWEQNEDGTFFDPATRKAMISEEVPLTLRLVDSML</sequence>
<evidence type="ECO:0000313" key="3">
    <source>
        <dbReference type="Proteomes" id="UP000014760"/>
    </source>
</evidence>
<evidence type="ECO:0000313" key="1">
    <source>
        <dbReference type="EMBL" id="ELU05082.1"/>
    </source>
</evidence>
<protein>
    <recommendedName>
        <fullName evidence="4">Alpha-macroglobulin-like TED domain-containing protein</fullName>
    </recommendedName>
</protein>
<dbReference type="SUPFAM" id="SSF48208">
    <property type="entry name" value="Six-hairpin glycosidases"/>
    <property type="match status" value="1"/>
</dbReference>
<dbReference type="EnsemblMetazoa" id="CapteT208007">
    <property type="protein sequence ID" value="CapteP208007"/>
    <property type="gene ID" value="CapteG208007"/>
</dbReference>
<dbReference type="OrthoDB" id="1879688at2759"/>
<evidence type="ECO:0000313" key="2">
    <source>
        <dbReference type="EnsemblMetazoa" id="CapteP208007"/>
    </source>
</evidence>
<dbReference type="HOGENOM" id="CLU_1541577_0_0_1"/>
<dbReference type="GO" id="GO:0005975">
    <property type="term" value="P:carbohydrate metabolic process"/>
    <property type="evidence" value="ECO:0007669"/>
    <property type="project" value="InterPro"/>
</dbReference>
<organism evidence="1">
    <name type="scientific">Capitella teleta</name>
    <name type="common">Polychaete worm</name>
    <dbReference type="NCBI Taxonomy" id="283909"/>
    <lineage>
        <taxon>Eukaryota</taxon>
        <taxon>Metazoa</taxon>
        <taxon>Spiralia</taxon>
        <taxon>Lophotrochozoa</taxon>
        <taxon>Annelida</taxon>
        <taxon>Polychaeta</taxon>
        <taxon>Sedentaria</taxon>
        <taxon>Scolecida</taxon>
        <taxon>Capitellidae</taxon>
        <taxon>Capitella</taxon>
    </lineage>
</organism>
<dbReference type="Proteomes" id="UP000014760">
    <property type="component" value="Unassembled WGS sequence"/>
</dbReference>
<reference evidence="1 3" key="2">
    <citation type="journal article" date="2013" name="Nature">
        <title>Insights into bilaterian evolution from three spiralian genomes.</title>
        <authorList>
            <person name="Simakov O."/>
            <person name="Marletaz F."/>
            <person name="Cho S.J."/>
            <person name="Edsinger-Gonzales E."/>
            <person name="Havlak P."/>
            <person name="Hellsten U."/>
            <person name="Kuo D.H."/>
            <person name="Larsson T."/>
            <person name="Lv J."/>
            <person name="Arendt D."/>
            <person name="Savage R."/>
            <person name="Osoegawa K."/>
            <person name="de Jong P."/>
            <person name="Grimwood J."/>
            <person name="Chapman J.A."/>
            <person name="Shapiro H."/>
            <person name="Aerts A."/>
            <person name="Otillar R.P."/>
            <person name="Terry A.Y."/>
            <person name="Boore J.L."/>
            <person name="Grigoriev I.V."/>
            <person name="Lindberg D.R."/>
            <person name="Seaver E.C."/>
            <person name="Weisblat D.A."/>
            <person name="Putnam N.H."/>
            <person name="Rokhsar D.S."/>
        </authorList>
    </citation>
    <scope>NUCLEOTIDE SEQUENCE</scope>
    <source>
        <strain evidence="1 3">I ESC-2004</strain>
    </source>
</reference>
<reference evidence="2" key="3">
    <citation type="submission" date="2015-06" db="UniProtKB">
        <authorList>
            <consortium name="EnsemblMetazoa"/>
        </authorList>
    </citation>
    <scope>IDENTIFICATION</scope>
</reference>
<dbReference type="AlphaFoldDB" id="R7UME5"/>
<dbReference type="EMBL" id="KB301790">
    <property type="protein sequence ID" value="ELU05082.1"/>
    <property type="molecule type" value="Genomic_DNA"/>
</dbReference>
<dbReference type="InterPro" id="IPR008928">
    <property type="entry name" value="6-hairpin_glycosidase_sf"/>
</dbReference>
<name>R7UME5_CAPTE</name>
<dbReference type="EMBL" id="AMQN01044407">
    <property type="status" value="NOT_ANNOTATED_CDS"/>
    <property type="molecule type" value="Genomic_DNA"/>
</dbReference>